<proteinExistence type="predicted"/>
<organism>
    <name type="scientific">Culex quinquefasciatus</name>
    <name type="common">Southern house mosquito</name>
    <name type="synonym">Culex pungens</name>
    <dbReference type="NCBI Taxonomy" id="7176"/>
    <lineage>
        <taxon>Eukaryota</taxon>
        <taxon>Metazoa</taxon>
        <taxon>Ecdysozoa</taxon>
        <taxon>Arthropoda</taxon>
        <taxon>Hexapoda</taxon>
        <taxon>Insecta</taxon>
        <taxon>Pterygota</taxon>
        <taxon>Neoptera</taxon>
        <taxon>Endopterygota</taxon>
        <taxon>Diptera</taxon>
        <taxon>Nematocera</taxon>
        <taxon>Culicoidea</taxon>
        <taxon>Culicidae</taxon>
        <taxon>Culicinae</taxon>
        <taxon>Culicini</taxon>
        <taxon>Culex</taxon>
        <taxon>Culex</taxon>
    </lineage>
</organism>
<dbReference type="STRING" id="7176.B0XIT3"/>
<evidence type="ECO:0000256" key="1">
    <source>
        <dbReference type="SAM" id="MobiDB-lite"/>
    </source>
</evidence>
<dbReference type="VEuPathDB" id="VectorBase:CQUJHB008812"/>
<dbReference type="HOGENOM" id="CLU_903865_0_0_1"/>
<keyword evidence="4" id="KW-1185">Reference proteome</keyword>
<dbReference type="Proteomes" id="UP000002320">
    <property type="component" value="Unassembled WGS sequence"/>
</dbReference>
<dbReference type="VEuPathDB" id="VectorBase:CQUJHB007144"/>
<reference evidence="2" key="1">
    <citation type="submission" date="2007-03" db="EMBL/GenBank/DDBJ databases">
        <title>Annotation of Culex pipiens quinquefasciatus.</title>
        <authorList>
            <consortium name="The Broad Institute Genome Sequencing Platform"/>
            <person name="Atkinson P.W."/>
            <person name="Hemingway J."/>
            <person name="Christensen B.M."/>
            <person name="Higgs S."/>
            <person name="Kodira C."/>
            <person name="Hannick L."/>
            <person name="Megy K."/>
            <person name="O'Leary S."/>
            <person name="Pearson M."/>
            <person name="Haas B.J."/>
            <person name="Mauceli E."/>
            <person name="Wortman J.R."/>
            <person name="Lee N.H."/>
            <person name="Guigo R."/>
            <person name="Stanke M."/>
            <person name="Alvarado L."/>
            <person name="Amedeo P."/>
            <person name="Antoine C.H."/>
            <person name="Arensburger P."/>
            <person name="Bidwell S.L."/>
            <person name="Crawford M."/>
            <person name="Camaro F."/>
            <person name="Devon K."/>
            <person name="Engels R."/>
            <person name="Hammond M."/>
            <person name="Howarth C."/>
            <person name="Koehrsen M."/>
            <person name="Lawson D."/>
            <person name="Montgomery P."/>
            <person name="Nene V."/>
            <person name="Nusbaum C."/>
            <person name="Puiu D."/>
            <person name="Romero-Severson J."/>
            <person name="Severson D.W."/>
            <person name="Shumway M."/>
            <person name="Sisk P."/>
            <person name="Stolte C."/>
            <person name="Zeng Q."/>
            <person name="Eisenstadt E."/>
            <person name="Fraser-Liggett C."/>
            <person name="Strausberg R."/>
            <person name="Galagan J."/>
            <person name="Birren B."/>
            <person name="Collins F.H."/>
        </authorList>
    </citation>
    <scope>NUCLEOTIDE SEQUENCE [LARGE SCALE GENOMIC DNA]</scope>
    <source>
        <strain evidence="2">JHB</strain>
    </source>
</reference>
<feature type="compositionally biased region" description="Basic residues" evidence="1">
    <location>
        <begin position="286"/>
        <end position="308"/>
    </location>
</feature>
<evidence type="ECO:0000313" key="4">
    <source>
        <dbReference type="Proteomes" id="UP000002320"/>
    </source>
</evidence>
<accession>B0XIT3</accession>
<feature type="region of interest" description="Disordered" evidence="1">
    <location>
        <begin position="274"/>
        <end position="308"/>
    </location>
</feature>
<dbReference type="EnsemblMetazoa" id="CPIJ019373-RA">
    <property type="protein sequence ID" value="CPIJ019373-PA"/>
    <property type="gene ID" value="CPIJ019373"/>
</dbReference>
<sequence>MLRIEVKDSVDATVVAVLSSQENVKGSSGSSPSQGDKSPNTGSGGGVITLQISPLLSSNKRQRGMNKLSPPRTWTTWRRTVKLVSIKDGGYSYIHRSCAIWSSGVGRDVANGTLSNLELICKEHLGQVPLVCPDDINCWQCSALGDVGNLMMCLICGATTTARDVNSEVRLDCTICESCGQRNDEVAGVRICPTLFGFTTLDSIKMPVVSSFVKIETHGGEDIDPNLDNTFQIVLKKMFKKDPTTKKEVLQEFTEQIKYELDVVKASSPARPTFTGICPPTSRTGCMKRPRRHTRRSSRRHASTTRRI</sequence>
<feature type="region of interest" description="Disordered" evidence="1">
    <location>
        <begin position="21"/>
        <end position="45"/>
    </location>
</feature>
<dbReference type="EMBL" id="DS233376">
    <property type="protein sequence ID" value="EDS29674.1"/>
    <property type="molecule type" value="Genomic_DNA"/>
</dbReference>
<dbReference type="VEuPathDB" id="VectorBase:CPIJ019373"/>
<name>B0XIT3_CULQU</name>
<evidence type="ECO:0000313" key="3">
    <source>
        <dbReference type="EnsemblMetazoa" id="CPIJ019373-PA"/>
    </source>
</evidence>
<dbReference type="InParanoid" id="B0XIT3"/>
<dbReference type="KEGG" id="cqu:CpipJ_CPIJ019373"/>
<dbReference type="OrthoDB" id="6108at2759"/>
<gene>
    <name evidence="3" type="primary">6053482</name>
    <name evidence="2" type="ORF">CpipJ_CPIJ019373</name>
</gene>
<feature type="compositionally biased region" description="Low complexity" evidence="1">
    <location>
        <begin position="25"/>
        <end position="39"/>
    </location>
</feature>
<protein>
    <submittedName>
        <fullName evidence="2 3">Set domain protein</fullName>
    </submittedName>
</protein>
<evidence type="ECO:0000313" key="2">
    <source>
        <dbReference type="EMBL" id="EDS29674.1"/>
    </source>
</evidence>
<dbReference type="AlphaFoldDB" id="B0XIT3"/>
<reference evidence="3" key="2">
    <citation type="submission" date="2020-05" db="UniProtKB">
        <authorList>
            <consortium name="EnsemblMetazoa"/>
        </authorList>
    </citation>
    <scope>IDENTIFICATION</scope>
    <source>
        <strain evidence="3">JHB</strain>
    </source>
</reference>